<evidence type="ECO:0000313" key="2">
    <source>
        <dbReference type="EMBL" id="AAS16910.1"/>
    </source>
</evidence>
<reference evidence="2" key="1">
    <citation type="journal article" date="2004" name="J. Exp. Biol.">
        <title>Identification of the most abundant secreted proteins from the salivary glands of the sand fly Lutzomyia longipalpis, vector of Leishmania chagasi.</title>
        <authorList>
            <person name="Valenzuela J.G."/>
            <person name="Garfield M."/>
            <person name="Rowton E.D."/>
            <person name="Pham V.M."/>
        </authorList>
    </citation>
    <scope>NUCLEOTIDE SEQUENCE</scope>
</reference>
<keyword evidence="1" id="KW-0732">Signal</keyword>
<dbReference type="VEuPathDB" id="VectorBase:LLOJ007883"/>
<protein>
    <submittedName>
        <fullName evidence="2">7.3 kDa salivary protein</fullName>
    </submittedName>
</protein>
<dbReference type="AlphaFoldDB" id="Q5WPT5"/>
<sequence>MNVLFVSFTLTILLLCVKARPEDFVALQDQANFQKCLEQYPEPNQSGEVLACLKKREGAKDFREKRSLDDIEGTFQESGNLWGA</sequence>
<proteinExistence type="evidence at transcript level"/>
<dbReference type="VEuPathDB" id="VectorBase:LLONM1_012005"/>
<evidence type="ECO:0000256" key="1">
    <source>
        <dbReference type="SAM" id="SignalP"/>
    </source>
</evidence>
<feature type="chain" id="PRO_5004263796" evidence="1">
    <location>
        <begin position="20"/>
        <end position="84"/>
    </location>
</feature>
<accession>Q5WPT5</accession>
<organism evidence="2">
    <name type="scientific">Lutzomyia longipalpis</name>
    <name type="common">Sand fly</name>
    <dbReference type="NCBI Taxonomy" id="7200"/>
    <lineage>
        <taxon>Eukaryota</taxon>
        <taxon>Metazoa</taxon>
        <taxon>Ecdysozoa</taxon>
        <taxon>Arthropoda</taxon>
        <taxon>Hexapoda</taxon>
        <taxon>Insecta</taxon>
        <taxon>Pterygota</taxon>
        <taxon>Neoptera</taxon>
        <taxon>Endopterygota</taxon>
        <taxon>Diptera</taxon>
        <taxon>Nematocera</taxon>
        <taxon>Psychodoidea</taxon>
        <taxon>Psychodidae</taxon>
        <taxon>Lutzomyia</taxon>
        <taxon>Lutzomyia</taxon>
    </lineage>
</organism>
<feature type="signal peptide" evidence="1">
    <location>
        <begin position="1"/>
        <end position="19"/>
    </location>
</feature>
<dbReference type="EMBL" id="AY455910">
    <property type="protein sequence ID" value="AAS16910.1"/>
    <property type="molecule type" value="mRNA"/>
</dbReference>
<name>Q5WPT5_LUTLO</name>